<evidence type="ECO:0000256" key="7">
    <source>
        <dbReference type="ARBA" id="ARBA00022825"/>
    </source>
</evidence>
<dbReference type="Gene3D" id="3.50.30.30">
    <property type="match status" value="1"/>
</dbReference>
<keyword evidence="5 11" id="KW-0732">Signal</keyword>
<gene>
    <name evidence="14" type="ORF">GCM10009741_51930</name>
</gene>
<feature type="domain" description="Peptidase S8/S53" evidence="12">
    <location>
        <begin position="212"/>
        <end position="473"/>
    </location>
</feature>
<dbReference type="SUPFAM" id="SSF52025">
    <property type="entry name" value="PA domain"/>
    <property type="match status" value="1"/>
</dbReference>
<feature type="active site" description="Charge relay system" evidence="8">
    <location>
        <position position="431"/>
    </location>
</feature>
<dbReference type="PROSITE" id="PS51892">
    <property type="entry name" value="SUBTILASE"/>
    <property type="match status" value="1"/>
</dbReference>
<keyword evidence="2" id="KW-0134">Cell wall</keyword>
<dbReference type="PROSITE" id="PS00137">
    <property type="entry name" value="SUBTILASE_HIS"/>
    <property type="match status" value="1"/>
</dbReference>
<dbReference type="PROSITE" id="PS00136">
    <property type="entry name" value="SUBTILASE_ASP"/>
    <property type="match status" value="1"/>
</dbReference>
<feature type="signal peptide" evidence="11">
    <location>
        <begin position="1"/>
        <end position="25"/>
    </location>
</feature>
<evidence type="ECO:0000256" key="1">
    <source>
        <dbReference type="ARBA" id="ARBA00011073"/>
    </source>
</evidence>
<feature type="domain" description="PA" evidence="13">
    <location>
        <begin position="792"/>
        <end position="871"/>
    </location>
</feature>
<dbReference type="PROSITE" id="PS00138">
    <property type="entry name" value="SUBTILASE_SER"/>
    <property type="match status" value="1"/>
</dbReference>
<dbReference type="InterPro" id="IPR003137">
    <property type="entry name" value="PA_domain"/>
</dbReference>
<dbReference type="RefSeq" id="WP_344178463.1">
    <property type="nucleotide sequence ID" value="NZ_BAAANC010000002.1"/>
</dbReference>
<name>A0ABN2BK90_9ACTN</name>
<feature type="active site" description="Charge relay system" evidence="8">
    <location>
        <position position="253"/>
    </location>
</feature>
<keyword evidence="6 8" id="KW-0378">Hydrolase</keyword>
<dbReference type="EMBL" id="BAAANC010000002">
    <property type="protein sequence ID" value="GAA1542253.1"/>
    <property type="molecule type" value="Genomic_DNA"/>
</dbReference>
<dbReference type="SUPFAM" id="SSF52743">
    <property type="entry name" value="Subtilisin-like"/>
    <property type="match status" value="1"/>
</dbReference>
<comment type="caution">
    <text evidence="14">The sequence shown here is derived from an EMBL/GenBank/DDBJ whole genome shotgun (WGS) entry which is preliminary data.</text>
</comment>
<dbReference type="Pfam" id="PF02225">
    <property type="entry name" value="PA"/>
    <property type="match status" value="1"/>
</dbReference>
<evidence type="ECO:0000256" key="6">
    <source>
        <dbReference type="ARBA" id="ARBA00022801"/>
    </source>
</evidence>
<feature type="region of interest" description="Disordered" evidence="10">
    <location>
        <begin position="23"/>
        <end position="76"/>
    </location>
</feature>
<feature type="compositionally biased region" description="Polar residues" evidence="10">
    <location>
        <begin position="921"/>
        <end position="941"/>
    </location>
</feature>
<evidence type="ECO:0000256" key="11">
    <source>
        <dbReference type="SAM" id="SignalP"/>
    </source>
</evidence>
<reference evidence="14 15" key="1">
    <citation type="journal article" date="2019" name="Int. J. Syst. Evol. Microbiol.">
        <title>The Global Catalogue of Microorganisms (GCM) 10K type strain sequencing project: providing services to taxonomists for standard genome sequencing and annotation.</title>
        <authorList>
            <consortium name="The Broad Institute Genomics Platform"/>
            <consortium name="The Broad Institute Genome Sequencing Center for Infectious Disease"/>
            <person name="Wu L."/>
            <person name="Ma J."/>
        </authorList>
    </citation>
    <scope>NUCLEOTIDE SEQUENCE [LARGE SCALE GENOMIC DNA]</scope>
    <source>
        <strain evidence="14 15">JCM 14303</strain>
    </source>
</reference>
<evidence type="ECO:0000256" key="3">
    <source>
        <dbReference type="ARBA" id="ARBA00022525"/>
    </source>
</evidence>
<proteinExistence type="inferred from homology"/>
<keyword evidence="15" id="KW-1185">Reference proteome</keyword>
<keyword evidence="7 8" id="KW-0720">Serine protease</keyword>
<dbReference type="InterPro" id="IPR050131">
    <property type="entry name" value="Peptidase_S8_subtilisin-like"/>
</dbReference>
<organism evidence="14 15">
    <name type="scientific">Kribbella lupini</name>
    <dbReference type="NCBI Taxonomy" id="291602"/>
    <lineage>
        <taxon>Bacteria</taxon>
        <taxon>Bacillati</taxon>
        <taxon>Actinomycetota</taxon>
        <taxon>Actinomycetes</taxon>
        <taxon>Propionibacteriales</taxon>
        <taxon>Kribbellaceae</taxon>
        <taxon>Kribbella</taxon>
    </lineage>
</organism>
<evidence type="ECO:0000259" key="12">
    <source>
        <dbReference type="Pfam" id="PF00082"/>
    </source>
</evidence>
<dbReference type="InterPro" id="IPR023827">
    <property type="entry name" value="Peptidase_S8_Asp-AS"/>
</dbReference>
<evidence type="ECO:0000256" key="10">
    <source>
        <dbReference type="SAM" id="MobiDB-lite"/>
    </source>
</evidence>
<keyword evidence="4 8" id="KW-0645">Protease</keyword>
<feature type="chain" id="PRO_5046686780" evidence="11">
    <location>
        <begin position="26"/>
        <end position="1224"/>
    </location>
</feature>
<dbReference type="InterPro" id="IPR023828">
    <property type="entry name" value="Peptidase_S8_Ser-AS"/>
</dbReference>
<dbReference type="Gene3D" id="3.40.50.200">
    <property type="entry name" value="Peptidase S8/S53 domain"/>
    <property type="match status" value="1"/>
</dbReference>
<dbReference type="InterPro" id="IPR022398">
    <property type="entry name" value="Peptidase_S8_His-AS"/>
</dbReference>
<dbReference type="InterPro" id="IPR000209">
    <property type="entry name" value="Peptidase_S8/S53_dom"/>
</dbReference>
<sequence length="1224" mass="129316">MRHRRTISVLAVALIASALPPTAQAAPPTHAAQTPPHKNTSTSRITLVTGDRVQVTSRPGQPEKVVFEPGPTSRSTAAVTTYTNGHTYVVPEAARKDVSSGRLDRALFDVTTLIAEGQDDAKSKTLPVIVRYGGAQPKQLKQLKQLKGTTNSRTLKSINAQATKVEKTKAADFWDTVQGVQKVSLDRTVSVQLDQSVPQIGGPAAWERGLTGKGVKIAVLDSGIDPNHADFTGRIGAQQNFTDTADTVDHHGHGTHVASIAAGTGAADGGKHKGVAPDATLLIGKVLDDTGSGSFSGIIAGMEWAAAQGADVVNLSLGSREPSDGTDEVSQAVNQLTRTTGTLFVVAAGNCFFPQPGTVTSPAAADEALAVGNLQRDGSLNDSSCRGPRAGDGAIKPELSAPGTGIVAARAAGTELGEPVDDNYTALSGTSMASPHVAGVAALVAQAHPDWQADRLKAQLISTADPQQGRVDEEGAGRVDGDQATDQSVTVDTGELELGTLRWPFPAKEELTKTLTYSNPTSEPVTLQLEASTAETPQLSATQLVVPANGTAAVQATFDRAAAGVGKYSGRITATPAGQDPIVTTYGWYAEPEMYDLTIQGIAKDGSAAQTDVNIARLDGDPMPDNTLPLRDGKVTARLAPGRYVVSTVLFTDPTDSRAREYSVLSTNELQVDKNLTTTLDARTAKPIDLTAQGATGMPARERAMGYTLKNTDGLITGGTGISWTGAARLTSATPTTKLTTGSSEFALGARLERAPYQAKVRGGKAFEVLDFYFGPRFTGTKNLPLYDAGTATPEELKGAKGKLALIRLSDSDPRWNGQVTRAAEDAGAAAVLLYNPDYPGMNGVSSYWAYGDQDATIPAMRTSRANAQALLKAMPATIQVSGVASTPYVYDLMQPWANQIPAAGTHTVKKHQLATVSETFGSHTPGMQTSESRGTSTPGGNQSGGWLVPTFATPFHRVSYVQADHGLSWESGVYYNNTDDGGAMAAHGAPVIYRPGRRSAERWLKPVLLSGLPAGVQYTQYVDGGLQFQVSPFQHQQEWAAPYNNPDSLLTLERNGEQVGTAEDTGIWLELPDDAASYKATLDTRRESNYWKYSTQVKSTWTWRSKGGADEVMPLVLADLDVPQADATSQVRTGRPTAITFGLRHQTGSQSTAKFTKATLSLSYDGGRWTDLPLKTTADGRWITTVTHPNSQAGQAPSLKLTGTDADGNALEQEVTRAYGLVR</sequence>
<evidence type="ECO:0000313" key="15">
    <source>
        <dbReference type="Proteomes" id="UP001500363"/>
    </source>
</evidence>
<evidence type="ECO:0000256" key="9">
    <source>
        <dbReference type="RuleBase" id="RU003355"/>
    </source>
</evidence>
<dbReference type="InterPro" id="IPR046450">
    <property type="entry name" value="PA_dom_sf"/>
</dbReference>
<feature type="region of interest" description="Disordered" evidence="10">
    <location>
        <begin position="921"/>
        <end position="944"/>
    </location>
</feature>
<protein>
    <submittedName>
        <fullName evidence="14">S8 family serine peptidase</fullName>
    </submittedName>
</protein>
<evidence type="ECO:0000259" key="13">
    <source>
        <dbReference type="Pfam" id="PF02225"/>
    </source>
</evidence>
<dbReference type="InterPro" id="IPR015500">
    <property type="entry name" value="Peptidase_S8_subtilisin-rel"/>
</dbReference>
<accession>A0ABN2BK90</accession>
<dbReference type="InterPro" id="IPR036852">
    <property type="entry name" value="Peptidase_S8/S53_dom_sf"/>
</dbReference>
<evidence type="ECO:0000313" key="14">
    <source>
        <dbReference type="EMBL" id="GAA1542253.1"/>
    </source>
</evidence>
<keyword evidence="3" id="KW-0964">Secreted</keyword>
<dbReference type="Pfam" id="PF00082">
    <property type="entry name" value="Peptidase_S8"/>
    <property type="match status" value="1"/>
</dbReference>
<dbReference type="PANTHER" id="PTHR43806:SF65">
    <property type="entry name" value="SERINE PROTEASE APRX"/>
    <property type="match status" value="1"/>
</dbReference>
<evidence type="ECO:0000256" key="4">
    <source>
        <dbReference type="ARBA" id="ARBA00022670"/>
    </source>
</evidence>
<feature type="active site" description="Charge relay system" evidence="8">
    <location>
        <position position="221"/>
    </location>
</feature>
<comment type="similarity">
    <text evidence="1 8 9">Belongs to the peptidase S8 family.</text>
</comment>
<dbReference type="Proteomes" id="UP001500363">
    <property type="component" value="Unassembled WGS sequence"/>
</dbReference>
<dbReference type="PRINTS" id="PR00723">
    <property type="entry name" value="SUBTILISIN"/>
</dbReference>
<dbReference type="PANTHER" id="PTHR43806">
    <property type="entry name" value="PEPTIDASE S8"/>
    <property type="match status" value="1"/>
</dbReference>
<evidence type="ECO:0000256" key="5">
    <source>
        <dbReference type="ARBA" id="ARBA00022729"/>
    </source>
</evidence>
<feature type="region of interest" description="Disordered" evidence="10">
    <location>
        <begin position="379"/>
        <end position="398"/>
    </location>
</feature>
<feature type="compositionally biased region" description="Low complexity" evidence="10">
    <location>
        <begin position="23"/>
        <end position="37"/>
    </location>
</feature>
<evidence type="ECO:0000256" key="2">
    <source>
        <dbReference type="ARBA" id="ARBA00022512"/>
    </source>
</evidence>
<evidence type="ECO:0000256" key="8">
    <source>
        <dbReference type="PROSITE-ProRule" id="PRU01240"/>
    </source>
</evidence>